<name>A0ACB0KE28_TRIPR</name>
<proteinExistence type="predicted"/>
<comment type="caution">
    <text evidence="1">The sequence shown here is derived from an EMBL/GenBank/DDBJ whole genome shotgun (WGS) entry which is preliminary data.</text>
</comment>
<protein>
    <submittedName>
        <fullName evidence="1">Uncharacterized protein</fullName>
    </submittedName>
</protein>
<keyword evidence="2" id="KW-1185">Reference proteome</keyword>
<organism evidence="1 2">
    <name type="scientific">Trifolium pratense</name>
    <name type="common">Red clover</name>
    <dbReference type="NCBI Taxonomy" id="57577"/>
    <lineage>
        <taxon>Eukaryota</taxon>
        <taxon>Viridiplantae</taxon>
        <taxon>Streptophyta</taxon>
        <taxon>Embryophyta</taxon>
        <taxon>Tracheophyta</taxon>
        <taxon>Spermatophyta</taxon>
        <taxon>Magnoliopsida</taxon>
        <taxon>eudicotyledons</taxon>
        <taxon>Gunneridae</taxon>
        <taxon>Pentapetalae</taxon>
        <taxon>rosids</taxon>
        <taxon>fabids</taxon>
        <taxon>Fabales</taxon>
        <taxon>Fabaceae</taxon>
        <taxon>Papilionoideae</taxon>
        <taxon>50 kb inversion clade</taxon>
        <taxon>NPAAA clade</taxon>
        <taxon>Hologalegina</taxon>
        <taxon>IRL clade</taxon>
        <taxon>Trifolieae</taxon>
        <taxon>Trifolium</taxon>
    </lineage>
</organism>
<reference evidence="1" key="1">
    <citation type="submission" date="2023-10" db="EMBL/GenBank/DDBJ databases">
        <authorList>
            <person name="Rodriguez Cubillos JULIANA M."/>
            <person name="De Vega J."/>
        </authorList>
    </citation>
    <scope>NUCLEOTIDE SEQUENCE</scope>
</reference>
<evidence type="ECO:0000313" key="2">
    <source>
        <dbReference type="Proteomes" id="UP001177021"/>
    </source>
</evidence>
<evidence type="ECO:0000313" key="1">
    <source>
        <dbReference type="EMBL" id="CAJ2654564.1"/>
    </source>
</evidence>
<dbReference type="Proteomes" id="UP001177021">
    <property type="component" value="Unassembled WGS sequence"/>
</dbReference>
<gene>
    <name evidence="1" type="ORF">MILVUS5_LOCUS21679</name>
</gene>
<dbReference type="EMBL" id="CASHSV030000206">
    <property type="protein sequence ID" value="CAJ2654564.1"/>
    <property type="molecule type" value="Genomic_DNA"/>
</dbReference>
<sequence length="555" mass="61907">MDTSLSFSRLLSSSTTTSLLSPKTKTLSSNFTLPLKLNRFNPKPLRFSTSSKISATISVGDKLPESTFSYLDPAGEVQTITVSDLKKGKKAVLFAVPGAFTPTCSQKHCQLIMCDCSSLIGCFRFVFQKLCARKLILIMGILCGFVSSNWAESVIQFDFEMATQFDMLCDVLPGHNSWKFKVRVPRMWAISSFMKPNELNSMEIVLIDEKGGKIHALIRKELVYLFQNKLKEGEVYKLSNFDVVPVVGFYRTTLHPYKLIFRSNTKVQNFASSDIPILGFSFTDLAEVASYSVNYDYLIDVIGLISGISNEREYIRAGKVIKMVVLELTDNSGKCECALFGDHVDELQRLIGNCPSGLHVVWCNNIPFFSQSFPIIGKVSIQDVMNTTRIFLDPEIKETSELRKGLAIAGMSNSEKSIEQINAMNEVGVFDVCKENPIVELFELEDVGQSANKVNAIFGTSSPDVAAKEVGDLESYEALNFAEDTLVTPQCEVIDHTIVDCSSVFNVDDDTDDDIHVGMSASKRYRRSFMSNTDDDFVEEISGEIDGTTIWRERI</sequence>
<accession>A0ACB0KE28</accession>